<reference evidence="7 8" key="2">
    <citation type="journal article" date="2022" name="Mar. Drugs">
        <title>Bioassay-Guided Fractionation Leads to the Detection of Cholic Acid Generated by the Rare Thalassomonas sp.</title>
        <authorList>
            <person name="Pheiffer F."/>
            <person name="Schneider Y.K."/>
            <person name="Hansen E.H."/>
            <person name="Andersen J.H."/>
            <person name="Isaksson J."/>
            <person name="Busche T."/>
            <person name="R C."/>
            <person name="Kalinowski J."/>
            <person name="Zyl L.V."/>
            <person name="Trindade M."/>
        </authorList>
    </citation>
    <scope>NUCLEOTIDE SEQUENCE [LARGE SCALE GENOMIC DNA]</scope>
    <source>
        <strain evidence="7 8">A5K-106</strain>
    </source>
</reference>
<protein>
    <submittedName>
        <fullName evidence="7">Methyl-accepting chemotaxis protein</fullName>
    </submittedName>
</protein>
<sequence>MRLIHWLGAIGLFFNALLYTEQTFSQVLQYVVVVLLVIHDLDEKHWGVDSLRKITAYMGYFEQKNLSVACDINSDYNSEMGKILKVINAFRENVQKTLLGIKAQADSSEQVAQVLTTKTSSIAQRISQQDLRVGTISQKCQTLDEYSLTLQGKAKDTESRVHQTKQGLQETSRSMEAMAGMVRLYVSSSESLSGKFDALSEQATSIASVVSVINTIAEQTNLLALNAAIEAARAGEHGRGFAVVADEVRQLANSTQSSLLEINRIITNITEAVAQADEEVKLQSQNLSQLSDHSRVSQEEITRACENIDSILQLLGGHANREDVDIRHIHVLVTQVVEEITILRQLSGSNADDCRELTLEGQRLEGVTREIVAQLETFII</sequence>
<dbReference type="GO" id="GO:0006935">
    <property type="term" value="P:chemotaxis"/>
    <property type="evidence" value="ECO:0007669"/>
    <property type="project" value="UniProtKB-ARBA"/>
</dbReference>
<dbReference type="SUPFAM" id="SSF58104">
    <property type="entry name" value="Methyl-accepting chemotaxis protein (MCP) signaling domain"/>
    <property type="match status" value="1"/>
</dbReference>
<feature type="domain" description="HAMP" evidence="6">
    <location>
        <begin position="45"/>
        <end position="99"/>
    </location>
</feature>
<feature type="domain" description="Methyl-accepting transducer" evidence="5">
    <location>
        <begin position="107"/>
        <end position="355"/>
    </location>
</feature>
<organism evidence="7 8">
    <name type="scientific">Thalassomonas actiniarum</name>
    <dbReference type="NCBI Taxonomy" id="485447"/>
    <lineage>
        <taxon>Bacteria</taxon>
        <taxon>Pseudomonadati</taxon>
        <taxon>Pseudomonadota</taxon>
        <taxon>Gammaproteobacteria</taxon>
        <taxon>Alteromonadales</taxon>
        <taxon>Colwelliaceae</taxon>
        <taxon>Thalassomonas</taxon>
    </lineage>
</organism>
<comment type="subcellular location">
    <subcellularLocation>
        <location evidence="1">Membrane</location>
    </subcellularLocation>
</comment>
<evidence type="ECO:0000256" key="1">
    <source>
        <dbReference type="ARBA" id="ARBA00004370"/>
    </source>
</evidence>
<proteinExistence type="inferred from homology"/>
<evidence type="ECO:0000313" key="7">
    <source>
        <dbReference type="EMBL" id="WDE01821.1"/>
    </source>
</evidence>
<comment type="similarity">
    <text evidence="3">Belongs to the methyl-accepting chemotaxis (MCP) protein family.</text>
</comment>
<dbReference type="PROSITE" id="PS50111">
    <property type="entry name" value="CHEMOTAXIS_TRANSDUC_2"/>
    <property type="match status" value="1"/>
</dbReference>
<keyword evidence="8" id="KW-1185">Reference proteome</keyword>
<reference evidence="7 8" key="1">
    <citation type="journal article" date="2015" name="Genome Announc.">
        <title>Draft Genome Sequences of Marine Isolates of Thalassomonas viridans and Thalassomonas actiniarum.</title>
        <authorList>
            <person name="Olonade I."/>
            <person name="van Zyl L.J."/>
            <person name="Trindade M."/>
        </authorList>
    </citation>
    <scope>NUCLEOTIDE SEQUENCE [LARGE SCALE GENOMIC DNA]</scope>
    <source>
        <strain evidence="7 8">A5K-106</strain>
    </source>
</reference>
<dbReference type="Gene3D" id="1.10.287.950">
    <property type="entry name" value="Methyl-accepting chemotaxis protein"/>
    <property type="match status" value="1"/>
</dbReference>
<accession>A0AAE9YVB5</accession>
<dbReference type="SMART" id="SM00283">
    <property type="entry name" value="MA"/>
    <property type="match status" value="1"/>
</dbReference>
<gene>
    <name evidence="7" type="ORF">SG35_009140</name>
</gene>
<dbReference type="PANTHER" id="PTHR32089:SF112">
    <property type="entry name" value="LYSOZYME-LIKE PROTEIN-RELATED"/>
    <property type="match status" value="1"/>
</dbReference>
<evidence type="ECO:0000259" key="6">
    <source>
        <dbReference type="PROSITE" id="PS50885"/>
    </source>
</evidence>
<dbReference type="Pfam" id="PF00015">
    <property type="entry name" value="MCPsignal"/>
    <property type="match status" value="1"/>
</dbReference>
<evidence type="ECO:0000256" key="4">
    <source>
        <dbReference type="PROSITE-ProRule" id="PRU00284"/>
    </source>
</evidence>
<keyword evidence="2 4" id="KW-0807">Transducer</keyword>
<evidence type="ECO:0000256" key="2">
    <source>
        <dbReference type="ARBA" id="ARBA00023224"/>
    </source>
</evidence>
<dbReference type="EMBL" id="CP059735">
    <property type="protein sequence ID" value="WDE01821.1"/>
    <property type="molecule type" value="Genomic_DNA"/>
</dbReference>
<dbReference type="Proteomes" id="UP000032568">
    <property type="component" value="Chromosome"/>
</dbReference>
<dbReference type="KEGG" id="tact:SG35_009140"/>
<dbReference type="PANTHER" id="PTHR32089">
    <property type="entry name" value="METHYL-ACCEPTING CHEMOTAXIS PROTEIN MCPB"/>
    <property type="match status" value="1"/>
</dbReference>
<dbReference type="InterPro" id="IPR003660">
    <property type="entry name" value="HAMP_dom"/>
</dbReference>
<name>A0AAE9YVB5_9GAMM</name>
<dbReference type="AlphaFoldDB" id="A0AAE9YVB5"/>
<evidence type="ECO:0000256" key="3">
    <source>
        <dbReference type="ARBA" id="ARBA00029447"/>
    </source>
</evidence>
<dbReference type="PROSITE" id="PS50885">
    <property type="entry name" value="HAMP"/>
    <property type="match status" value="1"/>
</dbReference>
<evidence type="ECO:0000313" key="8">
    <source>
        <dbReference type="Proteomes" id="UP000032568"/>
    </source>
</evidence>
<dbReference type="GO" id="GO:0016020">
    <property type="term" value="C:membrane"/>
    <property type="evidence" value="ECO:0007669"/>
    <property type="project" value="UniProtKB-SubCell"/>
</dbReference>
<dbReference type="InterPro" id="IPR004089">
    <property type="entry name" value="MCPsignal_dom"/>
</dbReference>
<dbReference type="GO" id="GO:0007165">
    <property type="term" value="P:signal transduction"/>
    <property type="evidence" value="ECO:0007669"/>
    <property type="project" value="UniProtKB-KW"/>
</dbReference>
<evidence type="ECO:0000259" key="5">
    <source>
        <dbReference type="PROSITE" id="PS50111"/>
    </source>
</evidence>